<dbReference type="GO" id="GO:0090307">
    <property type="term" value="P:mitotic spindle assembly"/>
    <property type="evidence" value="ECO:0007669"/>
    <property type="project" value="TreeGrafter"/>
</dbReference>
<feature type="compositionally biased region" description="Basic and acidic residues" evidence="6">
    <location>
        <begin position="903"/>
        <end position="915"/>
    </location>
</feature>
<protein>
    <submittedName>
        <fullName evidence="8">Suppressor of tub2 mutation</fullName>
    </submittedName>
</protein>
<feature type="compositionally biased region" description="Polar residues" evidence="6">
    <location>
        <begin position="769"/>
        <end position="812"/>
    </location>
</feature>
<dbReference type="OrthoDB" id="46159at2759"/>
<evidence type="ECO:0000313" key="8">
    <source>
        <dbReference type="EMBL" id="KAJ1920171.1"/>
    </source>
</evidence>
<keyword evidence="5" id="KW-0131">Cell cycle</keyword>
<dbReference type="EMBL" id="JANBPU010000017">
    <property type="protein sequence ID" value="KAJ1920171.1"/>
    <property type="molecule type" value="Genomic_DNA"/>
</dbReference>
<evidence type="ECO:0000313" key="9">
    <source>
        <dbReference type="Proteomes" id="UP001150538"/>
    </source>
</evidence>
<dbReference type="GO" id="GO:0005815">
    <property type="term" value="C:microtubule organizing center"/>
    <property type="evidence" value="ECO:0007669"/>
    <property type="project" value="TreeGrafter"/>
</dbReference>
<dbReference type="Pfam" id="PF12348">
    <property type="entry name" value="CLASP_N"/>
    <property type="match status" value="1"/>
</dbReference>
<feature type="region of interest" description="Disordered" evidence="6">
    <location>
        <begin position="860"/>
        <end position="927"/>
    </location>
</feature>
<feature type="compositionally biased region" description="Polar residues" evidence="6">
    <location>
        <begin position="868"/>
        <end position="887"/>
    </location>
</feature>
<feature type="domain" description="TOG" evidence="7">
    <location>
        <begin position="442"/>
        <end position="687"/>
    </location>
</feature>
<dbReference type="InterPro" id="IPR016024">
    <property type="entry name" value="ARM-type_fold"/>
</dbReference>
<dbReference type="GO" id="GO:0005881">
    <property type="term" value="C:cytoplasmic microtubule"/>
    <property type="evidence" value="ECO:0007669"/>
    <property type="project" value="TreeGrafter"/>
</dbReference>
<reference evidence="8" key="1">
    <citation type="submission" date="2022-07" db="EMBL/GenBank/DDBJ databases">
        <title>Phylogenomic reconstructions and comparative analyses of Kickxellomycotina fungi.</title>
        <authorList>
            <person name="Reynolds N.K."/>
            <person name="Stajich J.E."/>
            <person name="Barry K."/>
            <person name="Grigoriev I.V."/>
            <person name="Crous P."/>
            <person name="Smith M.E."/>
        </authorList>
    </citation>
    <scope>NUCLEOTIDE SEQUENCE</scope>
    <source>
        <strain evidence="8">NBRC 100468</strain>
    </source>
</reference>
<feature type="compositionally biased region" description="Polar residues" evidence="6">
    <location>
        <begin position="298"/>
        <end position="321"/>
    </location>
</feature>
<feature type="domain" description="TOG" evidence="7">
    <location>
        <begin position="4"/>
        <end position="285"/>
    </location>
</feature>
<keyword evidence="9" id="KW-1185">Reference proteome</keyword>
<feature type="compositionally biased region" description="Basic and acidic residues" evidence="6">
    <location>
        <begin position="984"/>
        <end position="1000"/>
    </location>
</feature>
<organism evidence="8 9">
    <name type="scientific">Mycoemilia scoparia</name>
    <dbReference type="NCBI Taxonomy" id="417184"/>
    <lineage>
        <taxon>Eukaryota</taxon>
        <taxon>Fungi</taxon>
        <taxon>Fungi incertae sedis</taxon>
        <taxon>Zoopagomycota</taxon>
        <taxon>Kickxellomycotina</taxon>
        <taxon>Kickxellomycetes</taxon>
        <taxon>Kickxellales</taxon>
        <taxon>Kickxellaceae</taxon>
        <taxon>Mycoemilia</taxon>
    </lineage>
</organism>
<feature type="compositionally biased region" description="Polar residues" evidence="6">
    <location>
        <begin position="373"/>
        <end position="382"/>
    </location>
</feature>
<evidence type="ECO:0000256" key="6">
    <source>
        <dbReference type="SAM" id="MobiDB-lite"/>
    </source>
</evidence>
<dbReference type="Gene3D" id="1.25.10.10">
    <property type="entry name" value="Leucine-rich Repeat Variant"/>
    <property type="match status" value="2"/>
</dbReference>
<dbReference type="PANTHER" id="PTHR21567">
    <property type="entry name" value="CLASP"/>
    <property type="match status" value="1"/>
</dbReference>
<proteinExistence type="inferred from homology"/>
<feature type="region of interest" description="Disordered" evidence="6">
    <location>
        <begin position="756"/>
        <end position="838"/>
    </location>
</feature>
<dbReference type="InterPro" id="IPR034085">
    <property type="entry name" value="TOG"/>
</dbReference>
<evidence type="ECO:0000256" key="2">
    <source>
        <dbReference type="ARBA" id="ARBA00009549"/>
    </source>
</evidence>
<dbReference type="InterPro" id="IPR011989">
    <property type="entry name" value="ARM-like"/>
</dbReference>
<feature type="compositionally biased region" description="Low complexity" evidence="6">
    <location>
        <begin position="170"/>
        <end position="180"/>
    </location>
</feature>
<dbReference type="Proteomes" id="UP001150538">
    <property type="component" value="Unassembled WGS sequence"/>
</dbReference>
<feature type="region of interest" description="Disordered" evidence="6">
    <location>
        <begin position="1024"/>
        <end position="1057"/>
    </location>
</feature>
<evidence type="ECO:0000256" key="4">
    <source>
        <dbReference type="ARBA" id="ARBA00022701"/>
    </source>
</evidence>
<name>A0A9W8A0U8_9FUNG</name>
<feature type="compositionally biased region" description="Polar residues" evidence="6">
    <location>
        <begin position="820"/>
        <end position="837"/>
    </location>
</feature>
<dbReference type="GO" id="GO:1990023">
    <property type="term" value="C:mitotic spindle midzone"/>
    <property type="evidence" value="ECO:0007669"/>
    <property type="project" value="TreeGrafter"/>
</dbReference>
<dbReference type="GO" id="GO:0008017">
    <property type="term" value="F:microtubule binding"/>
    <property type="evidence" value="ECO:0007669"/>
    <property type="project" value="TreeGrafter"/>
</dbReference>
<evidence type="ECO:0000259" key="7">
    <source>
        <dbReference type="SMART" id="SM01349"/>
    </source>
</evidence>
<gene>
    <name evidence="8" type="primary">STU1</name>
    <name evidence="8" type="ORF">H4219_001544</name>
</gene>
<comment type="similarity">
    <text evidence="2">Belongs to the CLASP family.</text>
</comment>
<feature type="compositionally biased region" description="Polar residues" evidence="6">
    <location>
        <begin position="388"/>
        <end position="414"/>
    </location>
</feature>
<feature type="region of interest" description="Disordered" evidence="6">
    <location>
        <begin position="296"/>
        <end position="420"/>
    </location>
</feature>
<feature type="region of interest" description="Disordered" evidence="6">
    <location>
        <begin position="974"/>
        <end position="1000"/>
    </location>
</feature>
<dbReference type="GO" id="GO:0005876">
    <property type="term" value="C:spindle microtubule"/>
    <property type="evidence" value="ECO:0007669"/>
    <property type="project" value="TreeGrafter"/>
</dbReference>
<dbReference type="PANTHER" id="PTHR21567:SF9">
    <property type="entry name" value="CLIP-ASSOCIATING PROTEIN"/>
    <property type="match status" value="1"/>
</dbReference>
<comment type="subcellular location">
    <subcellularLocation>
        <location evidence="1">Cytoplasm</location>
        <location evidence="1">Cytoskeleton</location>
        <location evidence="1">Spindle</location>
    </subcellularLocation>
</comment>
<accession>A0A9W8A0U8</accession>
<dbReference type="SMART" id="SM01349">
    <property type="entry name" value="TOG"/>
    <property type="match status" value="2"/>
</dbReference>
<dbReference type="GO" id="GO:0051301">
    <property type="term" value="P:cell division"/>
    <property type="evidence" value="ECO:0007669"/>
    <property type="project" value="UniProtKB-KW"/>
</dbReference>
<evidence type="ECO:0000256" key="3">
    <source>
        <dbReference type="ARBA" id="ARBA00022618"/>
    </source>
</evidence>
<dbReference type="SUPFAM" id="SSF48371">
    <property type="entry name" value="ARM repeat"/>
    <property type="match status" value="1"/>
</dbReference>
<keyword evidence="4" id="KW-0493">Microtubule</keyword>
<feature type="region of interest" description="Disordered" evidence="6">
    <location>
        <begin position="160"/>
        <end position="180"/>
    </location>
</feature>
<sequence length="1394" mass="152849">MSGKLDQIARAIETAPDNVQKLAQLEKLQLLLQGENLHVSDRALEAVIPAVSNSIASNQVAVCTTGMINTQLLLGQVSASDSSHLCRLVLHIILPSVIDRLGDGKLQVRELALEILCEMWHVMQLMNFSHGSTSAASSPPKRSGLQAKIGAHFSHLRTPFRSRSSNTVASPGSGTSWSPSGAFERELKAQGFKHRTYRVREMCVEWVLQSMDLYPEFPVERYMVEVIGLLGDNQETIRLTCKNALHKIYWTRPELQNELINAVRGQSKVRSTVISEITAPGPGNFNNAYRPVVRNLGSPVTDSPLRSGSRQGQKIQNTPGRPSSRIRGGSALAHPASSIPRPGSRVSGIPRAGARSAMSNPANHLPEIHNRPASRTTHSARSTGVLPTYSTGITSPLRSTSSMNFRRPSGSSMGSIPVPPKPSPQWKFIPSTSVPPGVNPIQINNVKDISTEILSWSTHFEGRETEENWYNREKAINHYRDVVWGNSGLDNPAELVKTFKGCIHNILKALQSLRTSLSTVTILLFNDISERIGPHALPLFDLMFDNVLKLCSQMKKLTAQSAFKAADTMVKCFPFQHRVPKLLSLNMSEKSSTLRNYTIGITITLISVHRISGSDRVIKDCLENITFVIRKGVTDSSPTVRALSRELYWKFWESYRQEADRLLVMLDPTTRTTIVREQSKYTSVKPSPKRAPSAQGILGHATSMRPGTSQAISISSGYNQVSLASLTSDSFDKHGSSIPVSPLAKVRSPCLRSLYPSRSTSPVAAPNTMRPTAQSINKENSGSSLGNFGRTTPQQNTIMSMISPTPSLQSQFPKPVNIIPGSSSETAPSKSMKQSVGSVLVGNGSDGVHIASPARLSLFSQAPEPNASPKSPKQTSKLASIGTGSIESSDDDDEVTFNNQHESQSEEPKNADSSHTDSPPALKMKSGISSRTLELKSQKEVNRMSLGILDFSKININTEDQLLDIELVDNKPDTAIKNNPTSEVPDKSKNGHANVQEDHIVGLNPDKNSEIELKPSDMSTEIIDDSSLLPTPASSGAITPQDSPKNVGQSRSMKGVATQSNYMTPRTENARYWHGPMATPIPTLGRPNPSVLLSPTPQRPHNGISKLEKYMDQLSNSESVNDELFRGLARFVKDESALTVTASTGTIILERLVYVCVRFLQSPSESRDTVFAKDSCIDVLRVLIRRQSHLLTNIELARPLYWEMLRCRYVDSPIISGSAEDILLDMISYLDPELCIDLAEDFLARSPLCKSSSENGGKAMHDNLYVNTLPELDPMNVVSMANTLACVLELIDPLLGRLENEELIQKAIGKLFPFVILAFSHTRSQVRKAAIQPILSTKRVLEVTDADFSKLLNSPGTFDQTVVTSPGALILLPHITKLNNSYRKLILIYSEQKN</sequence>
<evidence type="ECO:0000256" key="5">
    <source>
        <dbReference type="ARBA" id="ARBA00022776"/>
    </source>
</evidence>
<feature type="compositionally biased region" description="Polar residues" evidence="6">
    <location>
        <begin position="1028"/>
        <end position="1057"/>
    </location>
</feature>
<keyword evidence="3" id="KW-0132">Cell division</keyword>
<comment type="caution">
    <text evidence="8">The sequence shown here is derived from an EMBL/GenBank/DDBJ whole genome shotgun (WGS) entry which is preliminary data.</text>
</comment>
<keyword evidence="5" id="KW-0498">Mitosis</keyword>
<dbReference type="InterPro" id="IPR024395">
    <property type="entry name" value="CLASP_N_dom"/>
</dbReference>
<evidence type="ECO:0000256" key="1">
    <source>
        <dbReference type="ARBA" id="ARBA00004186"/>
    </source>
</evidence>